<dbReference type="RefSeq" id="WP_063369976.1">
    <property type="nucleotide sequence ID" value="NZ_AUYC01000073.1"/>
</dbReference>
<dbReference type="InterPro" id="IPR027417">
    <property type="entry name" value="P-loop_NTPase"/>
</dbReference>
<evidence type="ECO:0000313" key="4">
    <source>
        <dbReference type="Proteomes" id="UP000076486"/>
    </source>
</evidence>
<dbReference type="InterPro" id="IPR008900">
    <property type="entry name" value="Zot_N"/>
</dbReference>
<accession>A0A167I079</accession>
<feature type="transmembrane region" description="Helical" evidence="1">
    <location>
        <begin position="274"/>
        <end position="293"/>
    </location>
</feature>
<proteinExistence type="predicted"/>
<comment type="caution">
    <text evidence="3">The sequence shown here is derived from an EMBL/GenBank/DDBJ whole genome shotgun (WGS) entry which is preliminary data.</text>
</comment>
<keyword evidence="1" id="KW-1133">Transmembrane helix</keyword>
<evidence type="ECO:0000313" key="3">
    <source>
        <dbReference type="EMBL" id="KZN58738.1"/>
    </source>
</evidence>
<gene>
    <name evidence="3" type="ORF">N473_04705</name>
</gene>
<dbReference type="Pfam" id="PF05707">
    <property type="entry name" value="Zot"/>
    <property type="match status" value="1"/>
</dbReference>
<organism evidence="3 4">
    <name type="scientific">Pseudoalteromonas luteoviolacea CPMOR-1</name>
    <dbReference type="NCBI Taxonomy" id="1365248"/>
    <lineage>
        <taxon>Bacteria</taxon>
        <taxon>Pseudomonadati</taxon>
        <taxon>Pseudomonadota</taxon>
        <taxon>Gammaproteobacteria</taxon>
        <taxon>Alteromonadales</taxon>
        <taxon>Pseudoalteromonadaceae</taxon>
        <taxon>Pseudoalteromonas</taxon>
    </lineage>
</organism>
<dbReference type="AlphaFoldDB" id="A0A167I079"/>
<dbReference type="PATRIC" id="fig|1365248.3.peg.4885"/>
<evidence type="ECO:0000256" key="1">
    <source>
        <dbReference type="SAM" id="Phobius"/>
    </source>
</evidence>
<evidence type="ECO:0000259" key="2">
    <source>
        <dbReference type="Pfam" id="PF05707"/>
    </source>
</evidence>
<name>A0A167I079_9GAMM</name>
<keyword evidence="1" id="KW-0472">Membrane</keyword>
<feature type="domain" description="Zona occludens toxin N-terminal" evidence="2">
    <location>
        <begin position="4"/>
        <end position="257"/>
    </location>
</feature>
<sequence length="449" mass="51275">MAASIFHGPPGSFKSASAVWFEVLPALRKGRLVVTNVEGILPLDEIERELDEEFPATAQLWRLSSQNEVGQMLWRNWYHWMPCGALILMDEVQDIYPTETTQFKPESCNYKHVSHYRETINASWYRYHLDTLDSYIPEDSSPGDVDDLGNDLFNEHGHIIYPRTLKEAYMRHRKYNWDIVCCTPDITSVHKYIRNVCQFAYAHKYFDGLQAIPYYNRRPRVHEHNPKLDGKVPKKDESKRWVKVPIQVHKLYKSTATKSVTAARGKNLLLSPEFFFPFVTFFGCIAYFIYYFSTSQNVEEVEQVTPIHNEAAKANSGITYRDDRYSVSGTQPHFVRNAQLPYGASDAFVTGSVEVVSSTSITYDVALELKTKDFGDVSLTAFDLKMMGYKVQYYSPCKVLISNGGFAYTAYCKPIDYNKLPLPQERGGSTEGGFDLGLGFGSDKEEQGV</sequence>
<keyword evidence="1" id="KW-0812">Transmembrane</keyword>
<reference evidence="3 4" key="1">
    <citation type="submission" date="2013-07" db="EMBL/GenBank/DDBJ databases">
        <title>Comparative Genomic and Metabolomic Analysis of Twelve Strains of Pseudoalteromonas luteoviolacea.</title>
        <authorList>
            <person name="Vynne N.G."/>
            <person name="Mansson M."/>
            <person name="Gram L."/>
        </authorList>
    </citation>
    <scope>NUCLEOTIDE SEQUENCE [LARGE SCALE GENOMIC DNA]</scope>
    <source>
        <strain evidence="3 4">CPMOR-1</strain>
    </source>
</reference>
<dbReference type="Proteomes" id="UP000076486">
    <property type="component" value="Unassembled WGS sequence"/>
</dbReference>
<protein>
    <recommendedName>
        <fullName evidence="2">Zona occludens toxin N-terminal domain-containing protein</fullName>
    </recommendedName>
</protein>
<dbReference type="EMBL" id="AUYC01000073">
    <property type="protein sequence ID" value="KZN58738.1"/>
    <property type="molecule type" value="Genomic_DNA"/>
</dbReference>
<dbReference type="Gene3D" id="3.40.50.300">
    <property type="entry name" value="P-loop containing nucleotide triphosphate hydrolases"/>
    <property type="match status" value="1"/>
</dbReference>